<name>A0A8B9R848_ASTMX</name>
<dbReference type="GO" id="GO:0005634">
    <property type="term" value="C:nucleus"/>
    <property type="evidence" value="ECO:0007669"/>
    <property type="project" value="UniProtKB-SubCell"/>
</dbReference>
<feature type="compositionally biased region" description="Polar residues" evidence="8">
    <location>
        <begin position="445"/>
        <end position="460"/>
    </location>
</feature>
<dbReference type="Pfam" id="PF00249">
    <property type="entry name" value="Myb_DNA-binding"/>
    <property type="match status" value="3"/>
</dbReference>
<feature type="domain" description="HTH myb-type" evidence="10">
    <location>
        <begin position="153"/>
        <end position="203"/>
    </location>
</feature>
<evidence type="ECO:0000256" key="2">
    <source>
        <dbReference type="ARBA" id="ARBA00022737"/>
    </source>
</evidence>
<keyword evidence="6" id="KW-0804">Transcription</keyword>
<dbReference type="PROSITE" id="PS51294">
    <property type="entry name" value="HTH_MYB"/>
    <property type="match status" value="3"/>
</dbReference>
<dbReference type="AlphaFoldDB" id="A0A8B9R848"/>
<evidence type="ECO:0000259" key="9">
    <source>
        <dbReference type="PROSITE" id="PS50090"/>
    </source>
</evidence>
<evidence type="ECO:0000313" key="11">
    <source>
        <dbReference type="Ensembl" id="ENSAMXP00005024445.1"/>
    </source>
</evidence>
<keyword evidence="3" id="KW-0805">Transcription regulation</keyword>
<keyword evidence="7" id="KW-0539">Nucleus</keyword>
<protein>
    <submittedName>
        <fullName evidence="11">MYB proto-onco like 1</fullName>
    </submittedName>
</protein>
<dbReference type="Pfam" id="PF09316">
    <property type="entry name" value="Cmyb_C"/>
    <property type="match status" value="1"/>
</dbReference>
<feature type="region of interest" description="Disordered" evidence="8">
    <location>
        <begin position="434"/>
        <end position="503"/>
    </location>
</feature>
<dbReference type="FunFam" id="1.10.10.60:FF:000016">
    <property type="entry name" value="Transcriptional activator Myb isoform A"/>
    <property type="match status" value="1"/>
</dbReference>
<feature type="domain" description="HTH myb-type" evidence="10">
    <location>
        <begin position="45"/>
        <end position="96"/>
    </location>
</feature>
<feature type="domain" description="Myb-like" evidence="9">
    <location>
        <begin position="97"/>
        <end position="148"/>
    </location>
</feature>
<proteinExistence type="predicted"/>
<evidence type="ECO:0000256" key="6">
    <source>
        <dbReference type="ARBA" id="ARBA00023163"/>
    </source>
</evidence>
<sequence>MLQHSLYYIFTDRSCLLSFFFFFSEDEDDERHSTDPDNRDPKNSKKMLCKVKWSREEDERLKKLVEQHGTDAWKLIANCFPTRTDGQCQHRWQKVLNPELVKGPWTKEEDQRVIELVHKYGPKRWSVIAKHLQGRIGKQCRERWHNHLNPEVKKSSWTQEEDRVIYEAHKRLGNRWAEISKLLPGRTDNSIKNHWNSTMRRKVEQEGYLQEGNRSFNSDQPMKRRHKACPAMEQQHSQLHINEQSQLSAYSYGSVSRQCMDSITEDSCFMSPCHDDPDKEQRIKELELLLMSAENEVRRQSGPRNPENYSSWSDSLADDTMATTGSLEERGPVELVRKEEVRAPAVPLQVSPSKFLAVEASTVLSTLQTIPEFAETMELIDSDPIAWSEVTGFDLSEAVSPPKPLKVGGAYPAPEGSTEVIGYHLNELAVQDLNRPRGGMGQGKSVPNITPSVSKFSSPPQSMPRKKPVERGDQSPTNDGNGGSFRDNSSNSPKGTPIKGLPFSPSQFFNISGTEHLNLDNPALTSTPVCGQKCFLSTPNQRETTPKHQKENAGFRTPKIRKSIMAHTPRTPTPFKNALAAQEKMHGPLKIVPQPLAFLEEDIREVLREETGTDIFTQTQTQTEPRFSIHNHIFYVDAPARKVRKSLLLDSWGKDFFGVQLFPQQQISNNAQSLNDGLLNSPMLMTPLGEGEKLSCSPVSIKEESHPSMYSLSPPTKKELRTHRNPACQTSTQVSSEWETVVFGKTEDQLIMTEQARRYLTSSQLPCTPRALVL</sequence>
<evidence type="ECO:0000256" key="3">
    <source>
        <dbReference type="ARBA" id="ARBA00023015"/>
    </source>
</evidence>
<comment type="subcellular location">
    <subcellularLocation>
        <location evidence="1">Nucleus</location>
    </subcellularLocation>
</comment>
<evidence type="ECO:0000256" key="5">
    <source>
        <dbReference type="ARBA" id="ARBA00023159"/>
    </source>
</evidence>
<dbReference type="InterPro" id="IPR017930">
    <property type="entry name" value="Myb_dom"/>
</dbReference>
<dbReference type="GO" id="GO:0000981">
    <property type="term" value="F:DNA-binding transcription factor activity, RNA polymerase II-specific"/>
    <property type="evidence" value="ECO:0007669"/>
    <property type="project" value="TreeGrafter"/>
</dbReference>
<dbReference type="InterPro" id="IPR009057">
    <property type="entry name" value="Homeodomain-like_sf"/>
</dbReference>
<dbReference type="Proteomes" id="UP000694621">
    <property type="component" value="Unplaced"/>
</dbReference>
<reference evidence="11" key="1">
    <citation type="submission" date="2025-08" db="UniProtKB">
        <authorList>
            <consortium name="Ensembl"/>
        </authorList>
    </citation>
    <scope>IDENTIFICATION</scope>
</reference>
<evidence type="ECO:0000259" key="10">
    <source>
        <dbReference type="PROSITE" id="PS51294"/>
    </source>
</evidence>
<dbReference type="SUPFAM" id="SSF46689">
    <property type="entry name" value="Homeodomain-like"/>
    <property type="match status" value="2"/>
</dbReference>
<dbReference type="InterPro" id="IPR050560">
    <property type="entry name" value="MYB_TF"/>
</dbReference>
<accession>A0A8B9R848</accession>
<dbReference type="CDD" id="cd00167">
    <property type="entry name" value="SANT"/>
    <property type="match status" value="3"/>
</dbReference>
<keyword evidence="4" id="KW-0238">DNA-binding</keyword>
<feature type="domain" description="Myb-like" evidence="9">
    <location>
        <begin position="149"/>
        <end position="199"/>
    </location>
</feature>
<dbReference type="Gene3D" id="1.10.10.60">
    <property type="entry name" value="Homeodomain-like"/>
    <property type="match status" value="3"/>
</dbReference>
<keyword evidence="5" id="KW-0010">Activator</keyword>
<organism evidence="11 12">
    <name type="scientific">Astyanax mexicanus</name>
    <name type="common">Blind cave fish</name>
    <name type="synonym">Astyanax fasciatus mexicanus</name>
    <dbReference type="NCBI Taxonomy" id="7994"/>
    <lineage>
        <taxon>Eukaryota</taxon>
        <taxon>Metazoa</taxon>
        <taxon>Chordata</taxon>
        <taxon>Craniata</taxon>
        <taxon>Vertebrata</taxon>
        <taxon>Euteleostomi</taxon>
        <taxon>Actinopterygii</taxon>
        <taxon>Neopterygii</taxon>
        <taxon>Teleostei</taxon>
        <taxon>Ostariophysi</taxon>
        <taxon>Characiformes</taxon>
        <taxon>Characoidei</taxon>
        <taxon>Acestrorhamphidae</taxon>
        <taxon>Acestrorhamphinae</taxon>
        <taxon>Astyanax</taxon>
    </lineage>
</organism>
<dbReference type="PANTHER" id="PTHR45614:SF9">
    <property type="entry name" value="MYB-RELATED PROTEIN A"/>
    <property type="match status" value="1"/>
</dbReference>
<evidence type="ECO:0000256" key="7">
    <source>
        <dbReference type="ARBA" id="ARBA00023242"/>
    </source>
</evidence>
<evidence type="ECO:0000256" key="1">
    <source>
        <dbReference type="ARBA" id="ARBA00004123"/>
    </source>
</evidence>
<dbReference type="FunFam" id="1.10.10.60:FF:000010">
    <property type="entry name" value="Transcriptional activator Myb isoform A"/>
    <property type="match status" value="1"/>
</dbReference>
<dbReference type="PROSITE" id="PS50090">
    <property type="entry name" value="MYB_LIKE"/>
    <property type="match status" value="3"/>
</dbReference>
<evidence type="ECO:0000256" key="4">
    <source>
        <dbReference type="ARBA" id="ARBA00023125"/>
    </source>
</evidence>
<evidence type="ECO:0000256" key="8">
    <source>
        <dbReference type="SAM" id="MobiDB-lite"/>
    </source>
</evidence>
<dbReference type="Pfam" id="PF07988">
    <property type="entry name" value="LMSTEN"/>
    <property type="match status" value="1"/>
</dbReference>
<dbReference type="Ensembl" id="ENSAMXT00005026970.1">
    <property type="protein sequence ID" value="ENSAMXP00005024445.1"/>
    <property type="gene ID" value="ENSAMXG00005012408.1"/>
</dbReference>
<dbReference type="InterPro" id="IPR012642">
    <property type="entry name" value="Tscrpt_reg_Wos2-domain"/>
</dbReference>
<evidence type="ECO:0000313" key="12">
    <source>
        <dbReference type="Proteomes" id="UP000694621"/>
    </source>
</evidence>
<dbReference type="FunFam" id="1.10.10.60:FF:000042">
    <property type="entry name" value="Transcriptional activator Myb isoform A"/>
    <property type="match status" value="1"/>
</dbReference>
<dbReference type="GO" id="GO:0000978">
    <property type="term" value="F:RNA polymerase II cis-regulatory region sequence-specific DNA binding"/>
    <property type="evidence" value="ECO:0007669"/>
    <property type="project" value="TreeGrafter"/>
</dbReference>
<dbReference type="PANTHER" id="PTHR45614">
    <property type="entry name" value="MYB PROTEIN-RELATED"/>
    <property type="match status" value="1"/>
</dbReference>
<dbReference type="InterPro" id="IPR001005">
    <property type="entry name" value="SANT/Myb"/>
</dbReference>
<feature type="domain" description="Myb-like" evidence="9">
    <location>
        <begin position="45"/>
        <end position="96"/>
    </location>
</feature>
<keyword evidence="2" id="KW-0677">Repeat</keyword>
<feature type="domain" description="HTH myb-type" evidence="10">
    <location>
        <begin position="97"/>
        <end position="152"/>
    </location>
</feature>
<dbReference type="SMART" id="SM00717">
    <property type="entry name" value="SANT"/>
    <property type="match status" value="3"/>
</dbReference>
<dbReference type="InterPro" id="IPR015395">
    <property type="entry name" value="C-myb_C"/>
</dbReference>
<feature type="region of interest" description="Disordered" evidence="8">
    <location>
        <begin position="296"/>
        <end position="317"/>
    </location>
</feature>